<protein>
    <submittedName>
        <fullName evidence="3">DUF418 domain-containing protein</fullName>
    </submittedName>
</protein>
<feature type="transmembrane region" description="Helical" evidence="1">
    <location>
        <begin position="87"/>
        <end position="110"/>
    </location>
</feature>
<evidence type="ECO:0000313" key="4">
    <source>
        <dbReference type="Proteomes" id="UP001596058"/>
    </source>
</evidence>
<dbReference type="InterPro" id="IPR052529">
    <property type="entry name" value="Bact_Transport_Assoc"/>
</dbReference>
<proteinExistence type="predicted"/>
<dbReference type="Proteomes" id="UP001596058">
    <property type="component" value="Unassembled WGS sequence"/>
</dbReference>
<name>A0ABW1D8T9_9ACTN</name>
<evidence type="ECO:0000256" key="1">
    <source>
        <dbReference type="SAM" id="Phobius"/>
    </source>
</evidence>
<dbReference type="EMBL" id="JBHSPA010000106">
    <property type="protein sequence ID" value="MFC5834007.1"/>
    <property type="molecule type" value="Genomic_DNA"/>
</dbReference>
<sequence length="211" mass="22653">MALLRRLVVLAAFGALHHLAQPGEALLPYAIFGVLFLLPASYLPRAAVLGFGAAGTVGALVGGLVLAVPMTLWYLDVPLQERVFGYGAPIAAIAGLSTAMVYIGAFLLWLRTRAGAAAGRVLAPLGRMALTNYVTATAIVLVVMRPLGLVESQSYGIVFVLAVAIIALQAAFSAWWLSHWRYGPLEWLWRCGTWWQAVPNNKTAPVDVRSR</sequence>
<accession>A0ABW1D8T9</accession>
<keyword evidence="1" id="KW-0812">Transmembrane</keyword>
<keyword evidence="1" id="KW-1133">Transmembrane helix</keyword>
<dbReference type="Pfam" id="PF04235">
    <property type="entry name" value="DUF418"/>
    <property type="match status" value="1"/>
</dbReference>
<dbReference type="RefSeq" id="WP_379523425.1">
    <property type="nucleotide sequence ID" value="NZ_JBHSPA010000106.1"/>
</dbReference>
<reference evidence="4" key="1">
    <citation type="journal article" date="2019" name="Int. J. Syst. Evol. Microbiol.">
        <title>The Global Catalogue of Microorganisms (GCM) 10K type strain sequencing project: providing services to taxonomists for standard genome sequencing and annotation.</title>
        <authorList>
            <consortium name="The Broad Institute Genomics Platform"/>
            <consortium name="The Broad Institute Genome Sequencing Center for Infectious Disease"/>
            <person name="Wu L."/>
            <person name="Ma J."/>
        </authorList>
    </citation>
    <scope>NUCLEOTIDE SEQUENCE [LARGE SCALE GENOMIC DNA]</scope>
    <source>
        <strain evidence="4">CCUG 53903</strain>
    </source>
</reference>
<evidence type="ECO:0000313" key="3">
    <source>
        <dbReference type="EMBL" id="MFC5834007.1"/>
    </source>
</evidence>
<feature type="domain" description="DUF418" evidence="2">
    <location>
        <begin position="60"/>
        <end position="196"/>
    </location>
</feature>
<comment type="caution">
    <text evidence="3">The sequence shown here is derived from an EMBL/GenBank/DDBJ whole genome shotgun (WGS) entry which is preliminary data.</text>
</comment>
<keyword evidence="1" id="KW-0472">Membrane</keyword>
<feature type="transmembrane region" description="Helical" evidence="1">
    <location>
        <begin position="46"/>
        <end position="75"/>
    </location>
</feature>
<feature type="transmembrane region" description="Helical" evidence="1">
    <location>
        <begin position="130"/>
        <end position="148"/>
    </location>
</feature>
<feature type="transmembrane region" description="Helical" evidence="1">
    <location>
        <begin position="155"/>
        <end position="177"/>
    </location>
</feature>
<dbReference type="PANTHER" id="PTHR30590">
    <property type="entry name" value="INNER MEMBRANE PROTEIN"/>
    <property type="match status" value="1"/>
</dbReference>
<keyword evidence="4" id="KW-1185">Reference proteome</keyword>
<dbReference type="InterPro" id="IPR007349">
    <property type="entry name" value="DUF418"/>
</dbReference>
<dbReference type="PANTHER" id="PTHR30590:SF2">
    <property type="entry name" value="INNER MEMBRANE PROTEIN"/>
    <property type="match status" value="1"/>
</dbReference>
<evidence type="ECO:0000259" key="2">
    <source>
        <dbReference type="Pfam" id="PF04235"/>
    </source>
</evidence>
<gene>
    <name evidence="3" type="ORF">ACFPZ3_60045</name>
</gene>
<organism evidence="3 4">
    <name type="scientific">Nonomuraea insulae</name>
    <dbReference type="NCBI Taxonomy" id="1616787"/>
    <lineage>
        <taxon>Bacteria</taxon>
        <taxon>Bacillati</taxon>
        <taxon>Actinomycetota</taxon>
        <taxon>Actinomycetes</taxon>
        <taxon>Streptosporangiales</taxon>
        <taxon>Streptosporangiaceae</taxon>
        <taxon>Nonomuraea</taxon>
    </lineage>
</organism>